<proteinExistence type="predicted"/>
<reference evidence="2" key="1">
    <citation type="submission" date="2016-10" db="EMBL/GenBank/DDBJ databases">
        <authorList>
            <person name="Varghese N."/>
            <person name="Submissions S."/>
        </authorList>
    </citation>
    <scope>NUCLEOTIDE SEQUENCE [LARGE SCALE GENOMIC DNA]</scope>
    <source>
        <strain evidence="2">IBRC-M 10043</strain>
    </source>
</reference>
<evidence type="ECO:0008006" key="3">
    <source>
        <dbReference type="Google" id="ProtNLM"/>
    </source>
</evidence>
<name>A0A1H8S6Y7_9EURY</name>
<gene>
    <name evidence="1" type="ORF">SAMN05216388_10187</name>
</gene>
<accession>A0A1H8S6Y7</accession>
<dbReference type="EMBL" id="FOCX01000018">
    <property type="protein sequence ID" value="SEO74372.1"/>
    <property type="molecule type" value="Genomic_DNA"/>
</dbReference>
<organism evidence="1 2">
    <name type="scientific">Halorientalis persicus</name>
    <dbReference type="NCBI Taxonomy" id="1367881"/>
    <lineage>
        <taxon>Archaea</taxon>
        <taxon>Methanobacteriati</taxon>
        <taxon>Methanobacteriota</taxon>
        <taxon>Stenosarchaea group</taxon>
        <taxon>Halobacteria</taxon>
        <taxon>Halobacteriales</taxon>
        <taxon>Haloarculaceae</taxon>
        <taxon>Halorientalis</taxon>
    </lineage>
</organism>
<evidence type="ECO:0000313" key="2">
    <source>
        <dbReference type="Proteomes" id="UP000198775"/>
    </source>
</evidence>
<dbReference type="AlphaFoldDB" id="A0A1H8S6Y7"/>
<protein>
    <recommendedName>
        <fullName evidence="3">PIN domain-containing protein</fullName>
    </recommendedName>
</protein>
<sequence>MSEQAVAVVDTNVLLNLATPVVDGRSQAPSGADPLKALLTAYDVHTPASVLGEVTDATGGDDLLAVAADLVLQAAHQLTTHDVNDRTDEPLDYGLDRGESDCIWLANDLEADLIITDEFNTTNYLFINLALDDRNTLFTTPHILCTLAAHEILPGEYVDAVLTYYVETKGWDAQYVAQLRQQYLDATR</sequence>
<dbReference type="OrthoDB" id="211802at2157"/>
<dbReference type="RefSeq" id="WP_092662224.1">
    <property type="nucleotide sequence ID" value="NZ_FOCX01000018.1"/>
</dbReference>
<dbReference type="Proteomes" id="UP000198775">
    <property type="component" value="Unassembled WGS sequence"/>
</dbReference>
<keyword evidence="2" id="KW-1185">Reference proteome</keyword>
<evidence type="ECO:0000313" key="1">
    <source>
        <dbReference type="EMBL" id="SEO74372.1"/>
    </source>
</evidence>